<dbReference type="EC" id="1.11.1.24" evidence="5"/>
<dbReference type="InterPro" id="IPR036249">
    <property type="entry name" value="Thioredoxin-like_sf"/>
</dbReference>
<dbReference type="STRING" id="553311.SAMN05216231_1442"/>
<keyword evidence="5" id="KW-0560">Oxidoreductase</keyword>
<dbReference type="InterPro" id="IPR050455">
    <property type="entry name" value="Tpx_Peroxidase_subfamily"/>
</dbReference>
<comment type="similarity">
    <text evidence="5">Belongs to the peroxiredoxin family. Tpx subfamily.</text>
</comment>
<evidence type="ECO:0000259" key="6">
    <source>
        <dbReference type="PROSITE" id="PS51352"/>
    </source>
</evidence>
<name>A0A1H1AT69_9BACI</name>
<keyword evidence="4 5" id="KW-0676">Redox-active center</keyword>
<dbReference type="AlphaFoldDB" id="A0A1H1AT69"/>
<dbReference type="PROSITE" id="PS51352">
    <property type="entry name" value="THIOREDOXIN_2"/>
    <property type="match status" value="1"/>
</dbReference>
<evidence type="ECO:0000256" key="4">
    <source>
        <dbReference type="ARBA" id="ARBA00023284"/>
    </source>
</evidence>
<evidence type="ECO:0000256" key="2">
    <source>
        <dbReference type="ARBA" id="ARBA00022862"/>
    </source>
</evidence>
<keyword evidence="1 5" id="KW-0575">Peroxidase</keyword>
<comment type="function">
    <text evidence="5">Thiol-specific peroxidase that catalyzes the reduction of hydrogen peroxide and organic hydroperoxides to water and alcohols, respectively. Plays a role in cell protection against oxidative stress by detoxifying peroxides.</text>
</comment>
<dbReference type="InterPro" id="IPR013766">
    <property type="entry name" value="Thioredoxin_domain"/>
</dbReference>
<feature type="active site" description="Cysteine sulfenic acid (-SOH) intermediate" evidence="5">
    <location>
        <position position="60"/>
    </location>
</feature>
<protein>
    <recommendedName>
        <fullName evidence="5">Thiol peroxidase</fullName>
        <shortName evidence="5">Tpx</shortName>
        <ecNumber evidence="5">1.11.1.24</ecNumber>
    </recommendedName>
    <alternativeName>
        <fullName evidence="5">Peroxiredoxin tpx</fullName>
        <shortName evidence="5">Prx</shortName>
    </alternativeName>
    <alternativeName>
        <fullName evidence="5">Thioredoxin peroxidase</fullName>
    </alternativeName>
    <alternativeName>
        <fullName evidence="5">Thioredoxin-dependent peroxiredoxin</fullName>
    </alternativeName>
</protein>
<evidence type="ECO:0000256" key="1">
    <source>
        <dbReference type="ARBA" id="ARBA00022559"/>
    </source>
</evidence>
<reference evidence="7 8" key="1">
    <citation type="submission" date="2016-10" db="EMBL/GenBank/DDBJ databases">
        <authorList>
            <person name="de Groot N.N."/>
        </authorList>
    </citation>
    <scope>NUCLEOTIDE SEQUENCE [LARGE SCALE GENOMIC DNA]</scope>
    <source>
        <strain evidence="7 8">CGMCC 1.10449</strain>
    </source>
</reference>
<dbReference type="PANTHER" id="PTHR43110">
    <property type="entry name" value="THIOL PEROXIDASE"/>
    <property type="match status" value="1"/>
</dbReference>
<dbReference type="Pfam" id="PF08534">
    <property type="entry name" value="Redoxin"/>
    <property type="match status" value="1"/>
</dbReference>
<evidence type="ECO:0000313" key="7">
    <source>
        <dbReference type="EMBL" id="SDQ42804.1"/>
    </source>
</evidence>
<dbReference type="GO" id="GO:0008379">
    <property type="term" value="F:thioredoxin peroxidase activity"/>
    <property type="evidence" value="ECO:0007669"/>
    <property type="project" value="UniProtKB-UniRule"/>
</dbReference>
<comment type="catalytic activity">
    <reaction evidence="5">
        <text>a hydroperoxide + [thioredoxin]-dithiol = an alcohol + [thioredoxin]-disulfide + H2O</text>
        <dbReference type="Rhea" id="RHEA:62620"/>
        <dbReference type="Rhea" id="RHEA-COMP:10698"/>
        <dbReference type="Rhea" id="RHEA-COMP:10700"/>
        <dbReference type="ChEBI" id="CHEBI:15377"/>
        <dbReference type="ChEBI" id="CHEBI:29950"/>
        <dbReference type="ChEBI" id="CHEBI:30879"/>
        <dbReference type="ChEBI" id="CHEBI:35924"/>
        <dbReference type="ChEBI" id="CHEBI:50058"/>
        <dbReference type="EC" id="1.11.1.24"/>
    </reaction>
</comment>
<dbReference type="PANTHER" id="PTHR43110:SF1">
    <property type="entry name" value="THIOL PEROXIDASE"/>
    <property type="match status" value="1"/>
</dbReference>
<organism evidence="7 8">
    <name type="scientific">Virgibacillus salinus</name>
    <dbReference type="NCBI Taxonomy" id="553311"/>
    <lineage>
        <taxon>Bacteria</taxon>
        <taxon>Bacillati</taxon>
        <taxon>Bacillota</taxon>
        <taxon>Bacilli</taxon>
        <taxon>Bacillales</taxon>
        <taxon>Bacillaceae</taxon>
        <taxon>Virgibacillus</taxon>
    </lineage>
</organism>
<dbReference type="InterPro" id="IPR013740">
    <property type="entry name" value="Redoxin"/>
</dbReference>
<dbReference type="HAMAP" id="MF_00269">
    <property type="entry name" value="Tpx"/>
    <property type="match status" value="1"/>
</dbReference>
<comment type="subunit">
    <text evidence="5">Homodimer.</text>
</comment>
<dbReference type="NCBIfam" id="NF001808">
    <property type="entry name" value="PRK00522.1"/>
    <property type="match status" value="1"/>
</dbReference>
<sequence>MANVTFNQDPVTLLGNEILVGDQAPNFTVLSNDLKEVKLDDYKDKVKLISVVPSIDTGVCSEQTQRFNKEAEDIGNVQVLTISMDLPFAQARWREVNKVNELEMLSDHRDANFGENYGVLIKELRLLSRSIFVVDSANTVTYAEYVSEVTNHPDYDKALEEAKKAK</sequence>
<accession>A0A1H1AT69</accession>
<comment type="caution">
    <text evidence="5">Lacks conserved residue(s) required for the propagation of feature annotation.</text>
</comment>
<keyword evidence="2 5" id="KW-0049">Antioxidant</keyword>
<dbReference type="Gene3D" id="3.40.30.10">
    <property type="entry name" value="Glutaredoxin"/>
    <property type="match status" value="1"/>
</dbReference>
<dbReference type="EMBL" id="FNKD01000002">
    <property type="protein sequence ID" value="SDQ42804.1"/>
    <property type="molecule type" value="Genomic_DNA"/>
</dbReference>
<gene>
    <name evidence="5" type="primary">tpx</name>
    <name evidence="7" type="ORF">SAMN05216231_1442</name>
</gene>
<dbReference type="CDD" id="cd03014">
    <property type="entry name" value="PRX_Atyp2cys"/>
    <property type="match status" value="1"/>
</dbReference>
<evidence type="ECO:0000256" key="3">
    <source>
        <dbReference type="ARBA" id="ARBA00023157"/>
    </source>
</evidence>
<evidence type="ECO:0000313" key="8">
    <source>
        <dbReference type="Proteomes" id="UP000199444"/>
    </source>
</evidence>
<keyword evidence="3" id="KW-1015">Disulfide bond</keyword>
<dbReference type="RefSeq" id="WP_092492305.1">
    <property type="nucleotide sequence ID" value="NZ_FNKD01000002.1"/>
</dbReference>
<keyword evidence="8" id="KW-1185">Reference proteome</keyword>
<proteinExistence type="inferred from homology"/>
<evidence type="ECO:0000256" key="5">
    <source>
        <dbReference type="HAMAP-Rule" id="MF_00269"/>
    </source>
</evidence>
<dbReference type="InterPro" id="IPR002065">
    <property type="entry name" value="TPX"/>
</dbReference>
<dbReference type="Proteomes" id="UP000199444">
    <property type="component" value="Unassembled WGS sequence"/>
</dbReference>
<feature type="domain" description="Thioredoxin" evidence="6">
    <location>
        <begin position="18"/>
        <end position="164"/>
    </location>
</feature>
<dbReference type="SUPFAM" id="SSF52833">
    <property type="entry name" value="Thioredoxin-like"/>
    <property type="match status" value="1"/>
</dbReference>